<feature type="chain" id="PRO_5043688133" description="Nucleoside phosphorylase domain-containing protein" evidence="1">
    <location>
        <begin position="24"/>
        <end position="429"/>
    </location>
</feature>
<name>A0AAW1RQR0_9CHLO</name>
<comment type="caution">
    <text evidence="3">The sequence shown here is derived from an EMBL/GenBank/DDBJ whole genome shotgun (WGS) entry which is preliminary data.</text>
</comment>
<organism evidence="3 4">
    <name type="scientific">Apatococcus lobatus</name>
    <dbReference type="NCBI Taxonomy" id="904363"/>
    <lineage>
        <taxon>Eukaryota</taxon>
        <taxon>Viridiplantae</taxon>
        <taxon>Chlorophyta</taxon>
        <taxon>core chlorophytes</taxon>
        <taxon>Trebouxiophyceae</taxon>
        <taxon>Chlorellales</taxon>
        <taxon>Chlorellaceae</taxon>
        <taxon>Apatococcus</taxon>
    </lineage>
</organism>
<evidence type="ECO:0000313" key="3">
    <source>
        <dbReference type="EMBL" id="KAK9835667.1"/>
    </source>
</evidence>
<evidence type="ECO:0000313" key="4">
    <source>
        <dbReference type="Proteomes" id="UP001438707"/>
    </source>
</evidence>
<evidence type="ECO:0000259" key="2">
    <source>
        <dbReference type="Pfam" id="PF01048"/>
    </source>
</evidence>
<accession>A0AAW1RQR0</accession>
<dbReference type="SUPFAM" id="SSF53167">
    <property type="entry name" value="Purine and uridine phosphorylases"/>
    <property type="match status" value="1"/>
</dbReference>
<protein>
    <recommendedName>
        <fullName evidence="2">Nucleoside phosphorylase domain-containing protein</fullName>
    </recommendedName>
</protein>
<dbReference type="EMBL" id="JALJOS010000008">
    <property type="protein sequence ID" value="KAK9835667.1"/>
    <property type="molecule type" value="Genomic_DNA"/>
</dbReference>
<dbReference type="GO" id="GO:0009116">
    <property type="term" value="P:nucleoside metabolic process"/>
    <property type="evidence" value="ECO:0007669"/>
    <property type="project" value="InterPro"/>
</dbReference>
<dbReference type="Gene3D" id="3.40.50.1580">
    <property type="entry name" value="Nucleoside phosphorylase domain"/>
    <property type="match status" value="1"/>
</dbReference>
<dbReference type="GO" id="GO:0003824">
    <property type="term" value="F:catalytic activity"/>
    <property type="evidence" value="ECO:0007669"/>
    <property type="project" value="InterPro"/>
</dbReference>
<sequence length="429" mass="45670">MSFARPLVWSWLFALALPLAPLAAPDQSASDTSWCHSLLGGTNVTILLVADVGTFTGIAEGSYYAQALQNRATVDPGSTPCDSWSYGTIFGQQVALIATGIGPVNAGICTTHLLRCGSFIKEVIFSGTAGFSAQVGGAVDPSDCTTPNYDGAPVKLGDVCITPFAVNWDCRLGSFNQSCAEYPNQCGAPGYDVGPNVSSMFGQCFFDMYAKADLELSNELINATVRPPPASSVGVSFPTPASYLTNYSSTYWGLQSASSAYPLLTAPTLTNSAPNVWNYTVCAETDSQYFWTSLPWDYLGRSYISMTIKHALNRSADASNVLAVSAEEGVGFLAAMYKYAGTTGGRMIPHTQIRSNSDYTYLPLQWDGADLWTEDTSLKAINFTQSFSFAIGTMSSAVLRMLQTRCVRTNGAASPTCSLSAGQGVTYTP</sequence>
<evidence type="ECO:0000256" key="1">
    <source>
        <dbReference type="SAM" id="SignalP"/>
    </source>
</evidence>
<reference evidence="3 4" key="1">
    <citation type="journal article" date="2024" name="Nat. Commun.">
        <title>Phylogenomics reveals the evolutionary origins of lichenization in chlorophyte algae.</title>
        <authorList>
            <person name="Puginier C."/>
            <person name="Libourel C."/>
            <person name="Otte J."/>
            <person name="Skaloud P."/>
            <person name="Haon M."/>
            <person name="Grisel S."/>
            <person name="Petersen M."/>
            <person name="Berrin J.G."/>
            <person name="Delaux P.M."/>
            <person name="Dal Grande F."/>
            <person name="Keller J."/>
        </authorList>
    </citation>
    <scope>NUCLEOTIDE SEQUENCE [LARGE SCALE GENOMIC DNA]</scope>
    <source>
        <strain evidence="3 4">SAG 2145</strain>
    </source>
</reference>
<dbReference type="AlphaFoldDB" id="A0AAW1RQR0"/>
<dbReference type="Proteomes" id="UP001438707">
    <property type="component" value="Unassembled WGS sequence"/>
</dbReference>
<keyword evidence="1" id="KW-0732">Signal</keyword>
<dbReference type="Pfam" id="PF01048">
    <property type="entry name" value="PNP_UDP_1"/>
    <property type="match status" value="1"/>
</dbReference>
<feature type="signal peptide" evidence="1">
    <location>
        <begin position="1"/>
        <end position="23"/>
    </location>
</feature>
<proteinExistence type="predicted"/>
<feature type="domain" description="Nucleoside phosphorylase" evidence="2">
    <location>
        <begin position="85"/>
        <end position="130"/>
    </location>
</feature>
<gene>
    <name evidence="3" type="ORF">WJX74_005379</name>
</gene>
<keyword evidence="4" id="KW-1185">Reference proteome</keyword>
<dbReference type="InterPro" id="IPR035994">
    <property type="entry name" value="Nucleoside_phosphorylase_sf"/>
</dbReference>
<dbReference type="InterPro" id="IPR000845">
    <property type="entry name" value="Nucleoside_phosphorylase_d"/>
</dbReference>